<dbReference type="Proteomes" id="UP001419268">
    <property type="component" value="Unassembled WGS sequence"/>
</dbReference>
<comment type="caution">
    <text evidence="2">The sequence shown here is derived from an EMBL/GenBank/DDBJ whole genome shotgun (WGS) entry which is preliminary data.</text>
</comment>
<sequence length="159" mass="18481">MKDPLIFPLYESDKFYLDYTPSPIIHTTIFRHKTIKFQNLSVSKRTNLFNLVINSSFQIKMDIIWYHIIANSKRNNFFLLKILILEEIYEMTTRFKKNGKNRGHVSTGHDRIGKHNGNVGVSKWVLEPQSNTIESVAPACRSYDEQGQGQRGIGRLPLR</sequence>
<gene>
    <name evidence="2" type="ORF">Scep_007285</name>
</gene>
<keyword evidence="3" id="KW-1185">Reference proteome</keyword>
<proteinExistence type="predicted"/>
<reference evidence="2 3" key="1">
    <citation type="submission" date="2024-01" db="EMBL/GenBank/DDBJ databases">
        <title>Genome assemblies of Stephania.</title>
        <authorList>
            <person name="Yang L."/>
        </authorList>
    </citation>
    <scope>NUCLEOTIDE SEQUENCE [LARGE SCALE GENOMIC DNA]</scope>
    <source>
        <strain evidence="2">JXDWG</strain>
        <tissue evidence="2">Leaf</tissue>
    </source>
</reference>
<accession>A0AAP0K9H6</accession>
<organism evidence="2 3">
    <name type="scientific">Stephania cephalantha</name>
    <dbReference type="NCBI Taxonomy" id="152367"/>
    <lineage>
        <taxon>Eukaryota</taxon>
        <taxon>Viridiplantae</taxon>
        <taxon>Streptophyta</taxon>
        <taxon>Embryophyta</taxon>
        <taxon>Tracheophyta</taxon>
        <taxon>Spermatophyta</taxon>
        <taxon>Magnoliopsida</taxon>
        <taxon>Ranunculales</taxon>
        <taxon>Menispermaceae</taxon>
        <taxon>Menispermoideae</taxon>
        <taxon>Cissampelideae</taxon>
        <taxon>Stephania</taxon>
    </lineage>
</organism>
<feature type="region of interest" description="Disordered" evidence="1">
    <location>
        <begin position="140"/>
        <end position="159"/>
    </location>
</feature>
<evidence type="ECO:0000256" key="1">
    <source>
        <dbReference type="SAM" id="MobiDB-lite"/>
    </source>
</evidence>
<evidence type="ECO:0000313" key="3">
    <source>
        <dbReference type="Proteomes" id="UP001419268"/>
    </source>
</evidence>
<protein>
    <submittedName>
        <fullName evidence="2">Uncharacterized protein</fullName>
    </submittedName>
</protein>
<name>A0AAP0K9H6_9MAGN</name>
<dbReference type="AlphaFoldDB" id="A0AAP0K9H6"/>
<evidence type="ECO:0000313" key="2">
    <source>
        <dbReference type="EMBL" id="KAK9148528.1"/>
    </source>
</evidence>
<dbReference type="EMBL" id="JBBNAG010000003">
    <property type="protein sequence ID" value="KAK9148528.1"/>
    <property type="molecule type" value="Genomic_DNA"/>
</dbReference>